<dbReference type="InterPro" id="IPR018163">
    <property type="entry name" value="Thr/Ala-tRNA-synth_IIc_edit"/>
</dbReference>
<dbReference type="EMBL" id="UYRT01019898">
    <property type="protein sequence ID" value="VDK58835.1"/>
    <property type="molecule type" value="Genomic_DNA"/>
</dbReference>
<accession>A0A3P6RXC1</accession>
<keyword evidence="2" id="KW-1185">Reference proteome</keyword>
<gene>
    <name evidence="1" type="ORF">GPUH_LOCUS7574</name>
</gene>
<evidence type="ECO:0000313" key="2">
    <source>
        <dbReference type="Proteomes" id="UP000271098"/>
    </source>
</evidence>
<evidence type="ECO:0000313" key="1">
    <source>
        <dbReference type="EMBL" id="VDK58835.1"/>
    </source>
</evidence>
<dbReference type="Proteomes" id="UP000271098">
    <property type="component" value="Unassembled WGS sequence"/>
</dbReference>
<protein>
    <submittedName>
        <fullName evidence="1">Uncharacterized protein</fullName>
    </submittedName>
</protein>
<dbReference type="AlphaFoldDB" id="A0A3P6RXC1"/>
<dbReference type="GO" id="GO:0000166">
    <property type="term" value="F:nucleotide binding"/>
    <property type="evidence" value="ECO:0007669"/>
    <property type="project" value="InterPro"/>
</dbReference>
<dbReference type="Gene3D" id="3.30.980.10">
    <property type="entry name" value="Threonyl-trna Synthetase, Chain A, domain 2"/>
    <property type="match status" value="1"/>
</dbReference>
<organism evidence="1 2">
    <name type="scientific">Gongylonema pulchrum</name>
    <dbReference type="NCBI Taxonomy" id="637853"/>
    <lineage>
        <taxon>Eukaryota</taxon>
        <taxon>Metazoa</taxon>
        <taxon>Ecdysozoa</taxon>
        <taxon>Nematoda</taxon>
        <taxon>Chromadorea</taxon>
        <taxon>Rhabditida</taxon>
        <taxon>Spirurina</taxon>
        <taxon>Spiruromorpha</taxon>
        <taxon>Spiruroidea</taxon>
        <taxon>Gongylonematidae</taxon>
        <taxon>Gongylonema</taxon>
    </lineage>
</organism>
<reference evidence="1 2" key="1">
    <citation type="submission" date="2018-11" db="EMBL/GenBank/DDBJ databases">
        <authorList>
            <consortium name="Pathogen Informatics"/>
        </authorList>
    </citation>
    <scope>NUCLEOTIDE SEQUENCE [LARGE SCALE GENOMIC DNA]</scope>
</reference>
<sequence>MELFSSLIFRHVSSTKDIGKFVVVGLKSRTAGVRRLYALTSHAARKSTDLADTLEREMCCALDENNENYIDTPKFLKVCARKRSSTIMHATVI</sequence>
<dbReference type="SUPFAM" id="SSF55186">
    <property type="entry name" value="ThrRS/AlaRS common domain"/>
    <property type="match status" value="1"/>
</dbReference>
<proteinExistence type="predicted"/>
<name>A0A3P6RXC1_9BILA</name>